<evidence type="ECO:0000256" key="6">
    <source>
        <dbReference type="ARBA" id="ARBA00023012"/>
    </source>
</evidence>
<feature type="modified residue" description="4-aspartylphosphate" evidence="8">
    <location>
        <position position="53"/>
    </location>
</feature>
<evidence type="ECO:0000256" key="2">
    <source>
        <dbReference type="ARBA" id="ARBA00012438"/>
    </source>
</evidence>
<dbReference type="AlphaFoldDB" id="A0A0B5QR10"/>
<keyword evidence="5 12" id="KW-0808">Transferase</keyword>
<dbReference type="SUPFAM" id="SSF55874">
    <property type="entry name" value="ATPase domain of HSP90 chaperone/DNA topoisomerase II/histidine kinase"/>
    <property type="match status" value="1"/>
</dbReference>
<dbReference type="EC" id="2.7.13.3" evidence="2"/>
<accession>A0A0B5QR10</accession>
<dbReference type="Gene3D" id="1.10.287.130">
    <property type="match status" value="1"/>
</dbReference>
<evidence type="ECO:0000256" key="3">
    <source>
        <dbReference type="ARBA" id="ARBA00018672"/>
    </source>
</evidence>
<dbReference type="EMBL" id="CP010086">
    <property type="protein sequence ID" value="AJG99328.1"/>
    <property type="molecule type" value="Genomic_DNA"/>
</dbReference>
<dbReference type="CDD" id="cd00156">
    <property type="entry name" value="REC"/>
    <property type="match status" value="1"/>
</dbReference>
<dbReference type="GO" id="GO:0000155">
    <property type="term" value="F:phosphorelay sensor kinase activity"/>
    <property type="evidence" value="ECO:0007669"/>
    <property type="project" value="InterPro"/>
</dbReference>
<evidence type="ECO:0000256" key="9">
    <source>
        <dbReference type="SAM" id="Coils"/>
    </source>
</evidence>
<keyword evidence="5 12" id="KW-0418">Kinase</keyword>
<dbReference type="InterPro" id="IPR005467">
    <property type="entry name" value="His_kinase_dom"/>
</dbReference>
<dbReference type="SUPFAM" id="SSF52172">
    <property type="entry name" value="CheY-like"/>
    <property type="match status" value="1"/>
</dbReference>
<dbReference type="SMART" id="SM00387">
    <property type="entry name" value="HATPase_c"/>
    <property type="match status" value="1"/>
</dbReference>
<keyword evidence="4 8" id="KW-0597">Phosphoprotein</keyword>
<comment type="catalytic activity">
    <reaction evidence="1">
        <text>ATP + protein L-histidine = ADP + protein N-phospho-L-histidine.</text>
        <dbReference type="EC" id="2.7.13.3"/>
    </reaction>
</comment>
<dbReference type="Pfam" id="PF00072">
    <property type="entry name" value="Response_reg"/>
    <property type="match status" value="1"/>
</dbReference>
<dbReference type="InterPro" id="IPR003661">
    <property type="entry name" value="HisK_dim/P_dom"/>
</dbReference>
<dbReference type="RefSeq" id="WP_041896714.1">
    <property type="nucleotide sequence ID" value="NZ_CP010086.2"/>
</dbReference>
<keyword evidence="6" id="KW-0902">Two-component regulatory system</keyword>
<dbReference type="PRINTS" id="PR00344">
    <property type="entry name" value="BCTRLSENSOR"/>
</dbReference>
<feature type="domain" description="Histidine kinase" evidence="10">
    <location>
        <begin position="170"/>
        <end position="423"/>
    </location>
</feature>
<dbReference type="PROSITE" id="PS50110">
    <property type="entry name" value="RESPONSE_REGULATORY"/>
    <property type="match status" value="1"/>
</dbReference>
<keyword evidence="9" id="KW-0175">Coiled coil</keyword>
<dbReference type="PROSITE" id="PS50109">
    <property type="entry name" value="HIS_KIN"/>
    <property type="match status" value="1"/>
</dbReference>
<evidence type="ECO:0000256" key="8">
    <source>
        <dbReference type="PROSITE-ProRule" id="PRU00169"/>
    </source>
</evidence>
<evidence type="ECO:0000259" key="10">
    <source>
        <dbReference type="PROSITE" id="PS50109"/>
    </source>
</evidence>
<evidence type="ECO:0000256" key="1">
    <source>
        <dbReference type="ARBA" id="ARBA00000085"/>
    </source>
</evidence>
<dbReference type="PANTHER" id="PTHR43065">
    <property type="entry name" value="SENSOR HISTIDINE KINASE"/>
    <property type="match status" value="1"/>
</dbReference>
<dbReference type="PANTHER" id="PTHR43065:SF50">
    <property type="entry name" value="HISTIDINE KINASE"/>
    <property type="match status" value="1"/>
</dbReference>
<dbReference type="InterPro" id="IPR001789">
    <property type="entry name" value="Sig_transdc_resp-reg_receiver"/>
</dbReference>
<feature type="domain" description="Response regulatory" evidence="11">
    <location>
        <begin position="2"/>
        <end position="118"/>
    </location>
</feature>
<evidence type="ECO:0000313" key="12">
    <source>
        <dbReference type="EMBL" id="AJG99328.1"/>
    </source>
</evidence>
<protein>
    <recommendedName>
        <fullName evidence="3">Stage 0 sporulation protein A homolog</fullName>
        <ecNumber evidence="2">2.7.13.3</ecNumber>
    </recommendedName>
</protein>
<proteinExistence type="predicted"/>
<evidence type="ECO:0000256" key="4">
    <source>
        <dbReference type="ARBA" id="ARBA00022553"/>
    </source>
</evidence>
<dbReference type="Proteomes" id="UP000031866">
    <property type="component" value="Chromosome"/>
</dbReference>
<dbReference type="InterPro" id="IPR011006">
    <property type="entry name" value="CheY-like_superfamily"/>
</dbReference>
<dbReference type="KEGG" id="cbei:LF65_02755"/>
<evidence type="ECO:0000256" key="5">
    <source>
        <dbReference type="ARBA" id="ARBA00022777"/>
    </source>
</evidence>
<dbReference type="OrthoDB" id="9784397at2"/>
<gene>
    <name evidence="12" type="ORF">LF65_02755</name>
</gene>
<feature type="coiled-coil region" evidence="9">
    <location>
        <begin position="120"/>
        <end position="154"/>
    </location>
</feature>
<evidence type="ECO:0000259" key="11">
    <source>
        <dbReference type="PROSITE" id="PS50110"/>
    </source>
</evidence>
<evidence type="ECO:0000256" key="7">
    <source>
        <dbReference type="ARBA" id="ARBA00024867"/>
    </source>
</evidence>
<reference evidence="13" key="1">
    <citation type="submission" date="2014-12" db="EMBL/GenBank/DDBJ databases">
        <title>Genome sequence of Clostridium beijerinckii strain 59B.</title>
        <authorList>
            <person name="Little G.T."/>
            <person name="Minton N.P."/>
        </authorList>
    </citation>
    <scope>NUCLEOTIDE SEQUENCE [LARGE SCALE GENOMIC DNA]</scope>
    <source>
        <strain evidence="13">59B</strain>
    </source>
</reference>
<organism evidence="12 13">
    <name type="scientific">Clostridium beijerinckii</name>
    <name type="common">Clostridium MP</name>
    <dbReference type="NCBI Taxonomy" id="1520"/>
    <lineage>
        <taxon>Bacteria</taxon>
        <taxon>Bacillati</taxon>
        <taxon>Bacillota</taxon>
        <taxon>Clostridia</taxon>
        <taxon>Eubacteriales</taxon>
        <taxon>Clostridiaceae</taxon>
        <taxon>Clostridium</taxon>
    </lineage>
</organism>
<dbReference type="InterPro" id="IPR004358">
    <property type="entry name" value="Sig_transdc_His_kin-like_C"/>
</dbReference>
<dbReference type="Pfam" id="PF02518">
    <property type="entry name" value="HATPase_c"/>
    <property type="match status" value="1"/>
</dbReference>
<sequence>MNILIVDDTKFNIMTAKEVIKISGIKCNIITAASGEEAIEIMNTQNIDIILLDIVMPKLSGIETLDIIRRNNKNVIILMFTSLTDKKYLEKSFEFGANDYINKPIEPIEFTSRLKSAIKMREYQNALMESYNNLKNTNAQLKESNAKLKTTQIELVNREKLSTIGRFSAGIAHEINTPLGYVTSNIYTIQSYAKTLKEYLDKYLTFTKENEDYFSNKKELKELANSSGKLEFILSDFEPVINETNEGLEKISSIIKNIIRFSNEDAYDNFEMNKFSELIEESMKILKMELKEYKLDDLFDLELNLIDDDYIKCNRFQIEQVIFNIIKNSIYYIGIKDKKGSIKIKTYKELEYFCLEIRDDGTGIEEENINKIFDPFFTTKEPGEGTGLGLSICYDIVVVKHKGHLLAKSVYGEGSTIIMKLPL</sequence>
<dbReference type="Gene3D" id="3.30.565.10">
    <property type="entry name" value="Histidine kinase-like ATPase, C-terminal domain"/>
    <property type="match status" value="1"/>
</dbReference>
<dbReference type="SMART" id="SM00448">
    <property type="entry name" value="REC"/>
    <property type="match status" value="1"/>
</dbReference>
<comment type="function">
    <text evidence="7">May play the central regulatory role in sporulation. It may be an element of the effector pathway responsible for the activation of sporulation genes in response to nutritional stress. Spo0A may act in concert with spo0H (a sigma factor) to control the expression of some genes that are critical to the sporulation process.</text>
</comment>
<dbReference type="Gene3D" id="3.40.50.2300">
    <property type="match status" value="1"/>
</dbReference>
<dbReference type="STRING" id="1520.LF65_02755"/>
<dbReference type="InterPro" id="IPR003594">
    <property type="entry name" value="HATPase_dom"/>
</dbReference>
<dbReference type="SUPFAM" id="SSF47384">
    <property type="entry name" value="Homodimeric domain of signal transducing histidine kinase"/>
    <property type="match status" value="1"/>
</dbReference>
<name>A0A0B5QR10_CLOBE</name>
<evidence type="ECO:0000313" key="13">
    <source>
        <dbReference type="Proteomes" id="UP000031866"/>
    </source>
</evidence>
<dbReference type="InterPro" id="IPR036097">
    <property type="entry name" value="HisK_dim/P_sf"/>
</dbReference>
<dbReference type="CDD" id="cd00082">
    <property type="entry name" value="HisKA"/>
    <property type="match status" value="1"/>
</dbReference>
<dbReference type="InterPro" id="IPR036890">
    <property type="entry name" value="HATPase_C_sf"/>
</dbReference>